<dbReference type="RefSeq" id="WP_355084511.1">
    <property type="nucleotide sequence ID" value="NZ_JBEXKW010000009.1"/>
</dbReference>
<dbReference type="PROSITE" id="PS50943">
    <property type="entry name" value="HTH_CROC1"/>
    <property type="match status" value="1"/>
</dbReference>
<comment type="caution">
    <text evidence="3">The sequence shown here is derived from an EMBL/GenBank/DDBJ whole genome shotgun (WGS) entry which is preliminary data.</text>
</comment>
<dbReference type="Pfam" id="PF19054">
    <property type="entry name" value="DUF5753"/>
    <property type="match status" value="1"/>
</dbReference>
<dbReference type="CDD" id="cd00093">
    <property type="entry name" value="HTH_XRE"/>
    <property type="match status" value="1"/>
</dbReference>
<evidence type="ECO:0000313" key="4">
    <source>
        <dbReference type="Proteomes" id="UP001551695"/>
    </source>
</evidence>
<dbReference type="InterPro" id="IPR001387">
    <property type="entry name" value="Cro/C1-type_HTH"/>
</dbReference>
<gene>
    <name evidence="3" type="ORF">AB0I48_32060</name>
</gene>
<accession>A0ABV3G3G0</accession>
<organism evidence="3 4">
    <name type="scientific">Nocardia aurea</name>
    <dbReference type="NCBI Taxonomy" id="2144174"/>
    <lineage>
        <taxon>Bacteria</taxon>
        <taxon>Bacillati</taxon>
        <taxon>Actinomycetota</taxon>
        <taxon>Actinomycetes</taxon>
        <taxon>Mycobacteriales</taxon>
        <taxon>Nocardiaceae</taxon>
        <taxon>Nocardia</taxon>
    </lineage>
</organism>
<evidence type="ECO:0000256" key="1">
    <source>
        <dbReference type="SAM" id="MobiDB-lite"/>
    </source>
</evidence>
<dbReference type="Gene3D" id="1.10.260.40">
    <property type="entry name" value="lambda repressor-like DNA-binding domains"/>
    <property type="match status" value="1"/>
</dbReference>
<reference evidence="3 4" key="1">
    <citation type="submission" date="2024-06" db="EMBL/GenBank/DDBJ databases">
        <title>The Natural Products Discovery Center: Release of the First 8490 Sequenced Strains for Exploring Actinobacteria Biosynthetic Diversity.</title>
        <authorList>
            <person name="Kalkreuter E."/>
            <person name="Kautsar S.A."/>
            <person name="Yang D."/>
            <person name="Bader C.D."/>
            <person name="Teijaro C.N."/>
            <person name="Fluegel L."/>
            <person name="Davis C.M."/>
            <person name="Simpson J.R."/>
            <person name="Lauterbach L."/>
            <person name="Steele A.D."/>
            <person name="Gui C."/>
            <person name="Meng S."/>
            <person name="Li G."/>
            <person name="Viehrig K."/>
            <person name="Ye F."/>
            <person name="Su P."/>
            <person name="Kiefer A.F."/>
            <person name="Nichols A."/>
            <person name="Cepeda A.J."/>
            <person name="Yan W."/>
            <person name="Fan B."/>
            <person name="Jiang Y."/>
            <person name="Adhikari A."/>
            <person name="Zheng C.-J."/>
            <person name="Schuster L."/>
            <person name="Cowan T.M."/>
            <person name="Smanski M.J."/>
            <person name="Chevrette M.G."/>
            <person name="De Carvalho L.P.S."/>
            <person name="Shen B."/>
        </authorList>
    </citation>
    <scope>NUCLEOTIDE SEQUENCE [LARGE SCALE GENOMIC DNA]</scope>
    <source>
        <strain evidence="3 4">NPDC050403</strain>
    </source>
</reference>
<dbReference type="SMART" id="SM00530">
    <property type="entry name" value="HTH_XRE"/>
    <property type="match status" value="1"/>
</dbReference>
<dbReference type="InterPro" id="IPR043917">
    <property type="entry name" value="DUF5753"/>
</dbReference>
<protein>
    <submittedName>
        <fullName evidence="3">Helix-turn-helix transcriptional regulator</fullName>
    </submittedName>
</protein>
<dbReference type="EMBL" id="JBFAKC010000019">
    <property type="protein sequence ID" value="MEV0712206.1"/>
    <property type="molecule type" value="Genomic_DNA"/>
</dbReference>
<evidence type="ECO:0000313" key="3">
    <source>
        <dbReference type="EMBL" id="MEV0712206.1"/>
    </source>
</evidence>
<dbReference type="InterPro" id="IPR010982">
    <property type="entry name" value="Lambda_DNA-bd_dom_sf"/>
</dbReference>
<proteinExistence type="predicted"/>
<dbReference type="Proteomes" id="UP001551695">
    <property type="component" value="Unassembled WGS sequence"/>
</dbReference>
<dbReference type="Pfam" id="PF13560">
    <property type="entry name" value="HTH_31"/>
    <property type="match status" value="1"/>
</dbReference>
<evidence type="ECO:0000259" key="2">
    <source>
        <dbReference type="PROSITE" id="PS50943"/>
    </source>
</evidence>
<feature type="domain" description="HTH cro/C1-type" evidence="2">
    <location>
        <begin position="33"/>
        <end position="87"/>
    </location>
</feature>
<sequence length="303" mass="33317">MNRAGNDAGVGVATVSDPDPPDTEPRARLGAELRRLRDLAGISGRDLAQRIGISQSKLSRIEKGNAVPSIPQVLDWAREADASPETLRVLRLLTEAAHSEVDTWRSALATRRHLQDEVRERESAADVVSTFQPSVVPGLLQTAEYARRVFATFQLPYAKDDLAAALAARLDRQLALYDSDRRYEFLITEAALRLRPGPHRVLLGQLDRISSLSTLDNVSIGVIPNDIEATTTVPHGFVIYDTGDDETLVSLELIDASRLVRAPEEIELYRRCWELLGRMALFGDAAREFLAGLAVEIRGSAGD</sequence>
<name>A0ABV3G3G0_9NOCA</name>
<dbReference type="SUPFAM" id="SSF47413">
    <property type="entry name" value="lambda repressor-like DNA-binding domains"/>
    <property type="match status" value="1"/>
</dbReference>
<feature type="region of interest" description="Disordered" evidence="1">
    <location>
        <begin position="1"/>
        <end position="26"/>
    </location>
</feature>
<keyword evidence="4" id="KW-1185">Reference proteome</keyword>